<dbReference type="Pfam" id="PF01594">
    <property type="entry name" value="AI-2E_transport"/>
    <property type="match status" value="1"/>
</dbReference>
<comment type="subcellular location">
    <subcellularLocation>
        <location evidence="1">Membrane</location>
        <topology evidence="1">Multi-pass membrane protein</topology>
    </subcellularLocation>
</comment>
<dbReference type="AlphaFoldDB" id="A0A517NKT0"/>
<keyword evidence="8" id="KW-1185">Reference proteome</keyword>
<reference evidence="7 8" key="1">
    <citation type="submission" date="2019-02" db="EMBL/GenBank/DDBJ databases">
        <title>Deep-cultivation of Planctomycetes and their phenomic and genomic characterization uncovers novel biology.</title>
        <authorList>
            <person name="Wiegand S."/>
            <person name="Jogler M."/>
            <person name="Boedeker C."/>
            <person name="Pinto D."/>
            <person name="Vollmers J."/>
            <person name="Rivas-Marin E."/>
            <person name="Kohn T."/>
            <person name="Peeters S.H."/>
            <person name="Heuer A."/>
            <person name="Rast P."/>
            <person name="Oberbeckmann S."/>
            <person name="Bunk B."/>
            <person name="Jeske O."/>
            <person name="Meyerdierks A."/>
            <person name="Storesund J.E."/>
            <person name="Kallscheuer N."/>
            <person name="Luecker S."/>
            <person name="Lage O.M."/>
            <person name="Pohl T."/>
            <person name="Merkel B.J."/>
            <person name="Hornburger P."/>
            <person name="Mueller R.-W."/>
            <person name="Bruemmer F."/>
            <person name="Labrenz M."/>
            <person name="Spormann A.M."/>
            <person name="Op den Camp H."/>
            <person name="Overmann J."/>
            <person name="Amann R."/>
            <person name="Jetten M.S.M."/>
            <person name="Mascher T."/>
            <person name="Medema M.H."/>
            <person name="Devos D.P."/>
            <person name="Kaster A.-K."/>
            <person name="Ovreas L."/>
            <person name="Rohde M."/>
            <person name="Galperin M.Y."/>
            <person name="Jogler C."/>
        </authorList>
    </citation>
    <scope>NUCLEOTIDE SEQUENCE [LARGE SCALE GENOMIC DNA]</scope>
    <source>
        <strain evidence="7 8">K22_7</strain>
    </source>
</reference>
<dbReference type="PANTHER" id="PTHR21716:SF62">
    <property type="entry name" value="TRANSPORT PROTEIN YDBI-RELATED"/>
    <property type="match status" value="1"/>
</dbReference>
<keyword evidence="5 6" id="KW-0472">Membrane</keyword>
<evidence type="ECO:0000313" key="7">
    <source>
        <dbReference type="EMBL" id="QDT07742.1"/>
    </source>
</evidence>
<feature type="transmembrane region" description="Helical" evidence="6">
    <location>
        <begin position="75"/>
        <end position="96"/>
    </location>
</feature>
<evidence type="ECO:0000256" key="1">
    <source>
        <dbReference type="ARBA" id="ARBA00004141"/>
    </source>
</evidence>
<feature type="transmembrane region" description="Helical" evidence="6">
    <location>
        <begin position="20"/>
        <end position="39"/>
    </location>
</feature>
<dbReference type="KEGG" id="rlc:K227x_61700"/>
<feature type="transmembrane region" description="Helical" evidence="6">
    <location>
        <begin position="321"/>
        <end position="346"/>
    </location>
</feature>
<dbReference type="GO" id="GO:0016020">
    <property type="term" value="C:membrane"/>
    <property type="evidence" value="ECO:0007669"/>
    <property type="project" value="UniProtKB-SubCell"/>
</dbReference>
<evidence type="ECO:0008006" key="9">
    <source>
        <dbReference type="Google" id="ProtNLM"/>
    </source>
</evidence>
<feature type="transmembrane region" description="Helical" evidence="6">
    <location>
        <begin position="250"/>
        <end position="274"/>
    </location>
</feature>
<evidence type="ECO:0000313" key="8">
    <source>
        <dbReference type="Proteomes" id="UP000318538"/>
    </source>
</evidence>
<feature type="transmembrane region" description="Helical" evidence="6">
    <location>
        <begin position="223"/>
        <end position="244"/>
    </location>
</feature>
<dbReference type="PANTHER" id="PTHR21716">
    <property type="entry name" value="TRANSMEMBRANE PROTEIN"/>
    <property type="match status" value="1"/>
</dbReference>
<dbReference type="EMBL" id="CP036525">
    <property type="protein sequence ID" value="QDT07742.1"/>
    <property type="molecule type" value="Genomic_DNA"/>
</dbReference>
<evidence type="ECO:0000256" key="2">
    <source>
        <dbReference type="ARBA" id="ARBA00009773"/>
    </source>
</evidence>
<keyword evidence="3 6" id="KW-0812">Transmembrane</keyword>
<evidence type="ECO:0000256" key="3">
    <source>
        <dbReference type="ARBA" id="ARBA00022692"/>
    </source>
</evidence>
<accession>A0A517NKT0</accession>
<protein>
    <recommendedName>
        <fullName evidence="9">Pheromone autoinducer 2 transporter</fullName>
    </recommendedName>
</protein>
<name>A0A517NKT0_9BACT</name>
<feature type="transmembrane region" description="Helical" evidence="6">
    <location>
        <begin position="45"/>
        <end position="63"/>
    </location>
</feature>
<proteinExistence type="inferred from homology"/>
<organism evidence="7 8">
    <name type="scientific">Rubripirellula lacrimiformis</name>
    <dbReference type="NCBI Taxonomy" id="1930273"/>
    <lineage>
        <taxon>Bacteria</taxon>
        <taxon>Pseudomonadati</taxon>
        <taxon>Planctomycetota</taxon>
        <taxon>Planctomycetia</taxon>
        <taxon>Pirellulales</taxon>
        <taxon>Pirellulaceae</taxon>
        <taxon>Rubripirellula</taxon>
    </lineage>
</organism>
<dbReference type="Proteomes" id="UP000318538">
    <property type="component" value="Chromosome"/>
</dbReference>
<comment type="similarity">
    <text evidence="2">Belongs to the autoinducer-2 exporter (AI-2E) (TC 2.A.86) family.</text>
</comment>
<keyword evidence="4 6" id="KW-1133">Transmembrane helix</keyword>
<dbReference type="GO" id="GO:0055085">
    <property type="term" value="P:transmembrane transport"/>
    <property type="evidence" value="ECO:0007669"/>
    <property type="project" value="TreeGrafter"/>
</dbReference>
<evidence type="ECO:0000256" key="4">
    <source>
        <dbReference type="ARBA" id="ARBA00022989"/>
    </source>
</evidence>
<evidence type="ECO:0000256" key="5">
    <source>
        <dbReference type="ARBA" id="ARBA00023136"/>
    </source>
</evidence>
<sequence>MNRLAKESSDRSSQLVRDTLTRIALVTACGLAIAIGFFARDLWMLIFGAALVSVVINRSARMLGKITPASWTDQFRVGLILLMLVIAAAITAVTFANSASQQVVTLTDRISDSSTEFLQSVRQHPIYQRLQPAAENPDGSTMITNAMPDSGKSLGMLRSLFTSTFGLMTDFLVLVILSAYFCVSPSVYRDGALKFLPVDWRDRARGLMTETGDTLSRWMVGRLIAMSLVGICFSIGLAVIGIPMPIQLGIFAGLVTFIPNLGALAAVVPALLLAFSQSNTAMISVIALYGAIQFAESYLITPLVQQHQVALPPAIVILSQIMAGILFGFWGIVFATPLAAAAMVWIRGLYLQDYLQQDSQ</sequence>
<evidence type="ECO:0000256" key="6">
    <source>
        <dbReference type="SAM" id="Phobius"/>
    </source>
</evidence>
<feature type="transmembrane region" description="Helical" evidence="6">
    <location>
        <begin position="160"/>
        <end position="183"/>
    </location>
</feature>
<dbReference type="InterPro" id="IPR002549">
    <property type="entry name" value="AI-2E-like"/>
</dbReference>
<gene>
    <name evidence="7" type="ORF">K227x_61700</name>
</gene>